<dbReference type="Proteomes" id="UP000054721">
    <property type="component" value="Unassembled WGS sequence"/>
</dbReference>
<organism evidence="1 2">
    <name type="scientific">Trichinella nativa</name>
    <dbReference type="NCBI Taxonomy" id="6335"/>
    <lineage>
        <taxon>Eukaryota</taxon>
        <taxon>Metazoa</taxon>
        <taxon>Ecdysozoa</taxon>
        <taxon>Nematoda</taxon>
        <taxon>Enoplea</taxon>
        <taxon>Dorylaimia</taxon>
        <taxon>Trichinellida</taxon>
        <taxon>Trichinellidae</taxon>
        <taxon>Trichinella</taxon>
    </lineage>
</organism>
<name>A0A0V1L6F0_9BILA</name>
<keyword evidence="2" id="KW-1185">Reference proteome</keyword>
<reference evidence="1 2" key="1">
    <citation type="submission" date="2015-05" db="EMBL/GenBank/DDBJ databases">
        <title>Evolution of Trichinella species and genotypes.</title>
        <authorList>
            <person name="Korhonen P.K."/>
            <person name="Edoardo P."/>
            <person name="Giuseppe L.R."/>
            <person name="Gasser R.B."/>
        </authorList>
    </citation>
    <scope>NUCLEOTIDE SEQUENCE [LARGE SCALE GENOMIC DNA]</scope>
    <source>
        <strain evidence="1">ISS10</strain>
    </source>
</reference>
<dbReference type="AlphaFoldDB" id="A0A0V1L6F0"/>
<dbReference type="EMBL" id="JYDW01000122">
    <property type="protein sequence ID" value="KRZ55114.1"/>
    <property type="molecule type" value="Genomic_DNA"/>
</dbReference>
<evidence type="ECO:0000313" key="2">
    <source>
        <dbReference type="Proteomes" id="UP000054721"/>
    </source>
</evidence>
<proteinExistence type="predicted"/>
<protein>
    <submittedName>
        <fullName evidence="1">Uncharacterized protein</fullName>
    </submittedName>
</protein>
<comment type="caution">
    <text evidence="1">The sequence shown here is derived from an EMBL/GenBank/DDBJ whole genome shotgun (WGS) entry which is preliminary data.</text>
</comment>
<gene>
    <name evidence="1" type="ORF">T02_4130</name>
</gene>
<sequence>MRPRVTNMWLQVMQTILQINFAKLFYSKEQRTLQERFENDANASGPTGRLLFKKNDKVSRIGWAKIFSPIL</sequence>
<accession>A0A0V1L6F0</accession>
<evidence type="ECO:0000313" key="1">
    <source>
        <dbReference type="EMBL" id="KRZ55114.1"/>
    </source>
</evidence>